<dbReference type="AlphaFoldDB" id="A0A6M0K2P7"/>
<feature type="region of interest" description="Disordered" evidence="1">
    <location>
        <begin position="55"/>
        <end position="84"/>
    </location>
</feature>
<feature type="chain" id="PRO_5026823493" description="DUF2282 domain-containing protein" evidence="2">
    <location>
        <begin position="25"/>
        <end position="84"/>
    </location>
</feature>
<evidence type="ECO:0000313" key="4">
    <source>
        <dbReference type="Proteomes" id="UP000483379"/>
    </source>
</evidence>
<sequence>MKQSVMALASALLMAAIATQPATAESSCKGLDNSPCDSKAQCHWVNGYTRKDGVKVSGHCRKSASRKGAKSEPSSRSSSQKDSS</sequence>
<feature type="compositionally biased region" description="Basic residues" evidence="1">
    <location>
        <begin position="58"/>
        <end position="68"/>
    </location>
</feature>
<gene>
    <name evidence="3" type="ORF">G3446_17040</name>
</gene>
<evidence type="ECO:0000313" key="3">
    <source>
        <dbReference type="EMBL" id="NEV63574.1"/>
    </source>
</evidence>
<proteinExistence type="predicted"/>
<dbReference type="Proteomes" id="UP000483379">
    <property type="component" value="Unassembled WGS sequence"/>
</dbReference>
<comment type="caution">
    <text evidence="3">The sequence shown here is derived from an EMBL/GenBank/DDBJ whole genome shotgun (WGS) entry which is preliminary data.</text>
</comment>
<feature type="compositionally biased region" description="Low complexity" evidence="1">
    <location>
        <begin position="71"/>
        <end position="84"/>
    </location>
</feature>
<evidence type="ECO:0000256" key="1">
    <source>
        <dbReference type="SAM" id="MobiDB-lite"/>
    </source>
</evidence>
<reference evidence="3 4" key="1">
    <citation type="submission" date="2020-02" db="EMBL/GenBank/DDBJ databases">
        <title>Genome sequences of Thiorhodococcus mannitoliphagus and Thiorhodococcus minor, purple sulfur photosynthetic bacteria in the gammaproteobacterial family, Chromatiaceae.</title>
        <authorList>
            <person name="Aviles F.A."/>
            <person name="Meyer T.E."/>
            <person name="Kyndt J.A."/>
        </authorList>
    </citation>
    <scope>NUCLEOTIDE SEQUENCE [LARGE SCALE GENOMIC DNA]</scope>
    <source>
        <strain evidence="3 4">DSM 11518</strain>
    </source>
</reference>
<protein>
    <recommendedName>
        <fullName evidence="5">DUF2282 domain-containing protein</fullName>
    </recommendedName>
</protein>
<evidence type="ECO:0008006" key="5">
    <source>
        <dbReference type="Google" id="ProtNLM"/>
    </source>
</evidence>
<dbReference type="RefSeq" id="WP_164454036.1">
    <property type="nucleotide sequence ID" value="NZ_JAAIJQ010000055.1"/>
</dbReference>
<feature type="signal peptide" evidence="2">
    <location>
        <begin position="1"/>
        <end position="24"/>
    </location>
</feature>
<keyword evidence="4" id="KW-1185">Reference proteome</keyword>
<name>A0A6M0K2P7_9GAMM</name>
<dbReference type="EMBL" id="JAAIJQ010000055">
    <property type="protein sequence ID" value="NEV63574.1"/>
    <property type="molecule type" value="Genomic_DNA"/>
</dbReference>
<keyword evidence="2" id="KW-0732">Signal</keyword>
<evidence type="ECO:0000256" key="2">
    <source>
        <dbReference type="SAM" id="SignalP"/>
    </source>
</evidence>
<accession>A0A6M0K2P7</accession>
<organism evidence="3 4">
    <name type="scientific">Thiorhodococcus minor</name>
    <dbReference type="NCBI Taxonomy" id="57489"/>
    <lineage>
        <taxon>Bacteria</taxon>
        <taxon>Pseudomonadati</taxon>
        <taxon>Pseudomonadota</taxon>
        <taxon>Gammaproteobacteria</taxon>
        <taxon>Chromatiales</taxon>
        <taxon>Chromatiaceae</taxon>
        <taxon>Thiorhodococcus</taxon>
    </lineage>
</organism>